<keyword evidence="2" id="KW-1185">Reference proteome</keyword>
<organism evidence="1 2">
    <name type="scientific">Candidatus Competibacter phosphatis</name>
    <dbReference type="NCBI Taxonomy" id="221280"/>
    <lineage>
        <taxon>Bacteria</taxon>
        <taxon>Pseudomonadati</taxon>
        <taxon>Pseudomonadota</taxon>
        <taxon>Gammaproteobacteria</taxon>
        <taxon>Candidatus Competibacteraceae</taxon>
        <taxon>Candidatus Competibacter</taxon>
    </lineage>
</organism>
<comment type="caution">
    <text evidence="1">The sequence shown here is derived from an EMBL/GenBank/DDBJ whole genome shotgun (WGS) entry which is preliminary data.</text>
</comment>
<dbReference type="Proteomes" id="UP000760480">
    <property type="component" value="Unassembled WGS sequence"/>
</dbReference>
<proteinExistence type="predicted"/>
<dbReference type="EMBL" id="SPMZ01000070">
    <property type="protein sequence ID" value="NMQ20953.1"/>
    <property type="molecule type" value="Genomic_DNA"/>
</dbReference>
<sequence>MDPRLLAETVRAACIEAALDAYEEGGVRGLCAEGRWEYAISAMRQLEVESLLAKEMERKAMPGDGSSSRSG</sequence>
<evidence type="ECO:0000313" key="1">
    <source>
        <dbReference type="EMBL" id="NMQ20953.1"/>
    </source>
</evidence>
<accession>A0ABX1TNF4</accession>
<reference evidence="1 2" key="1">
    <citation type="submission" date="2019-03" db="EMBL/GenBank/DDBJ databases">
        <title>Metabolic reconstructions from genomes of highly enriched 'Candidatus Accumulibacter' and 'Candidatus Competibacter' bioreactor populations.</title>
        <authorList>
            <person name="Annavajhala M.K."/>
            <person name="Welles L."/>
            <person name="Abbas B."/>
            <person name="Sorokin D."/>
            <person name="Park H."/>
            <person name="Van Loosdrecht M."/>
            <person name="Chandran K."/>
        </authorList>
    </citation>
    <scope>NUCLEOTIDE SEQUENCE [LARGE SCALE GENOMIC DNA]</scope>
    <source>
        <strain evidence="1 2">SBR_G</strain>
    </source>
</reference>
<gene>
    <name evidence="1" type="ORF">E4P82_18205</name>
</gene>
<name>A0ABX1TNF4_9GAMM</name>
<protein>
    <submittedName>
        <fullName evidence="1">Acetyltransferase</fullName>
    </submittedName>
</protein>
<evidence type="ECO:0000313" key="2">
    <source>
        <dbReference type="Proteomes" id="UP000760480"/>
    </source>
</evidence>